<name>A0A7T5EJ08_9BACL</name>
<feature type="transmembrane region" description="Helical" evidence="1">
    <location>
        <begin position="30"/>
        <end position="48"/>
    </location>
</feature>
<dbReference type="EMBL" id="CP066308">
    <property type="protein sequence ID" value="QQE73536.1"/>
    <property type="molecule type" value="Genomic_DNA"/>
</dbReference>
<dbReference type="Proteomes" id="UP000595847">
    <property type="component" value="Chromosome"/>
</dbReference>
<organism evidence="2 4">
    <name type="scientific">Brevibacillus composti</name>
    <dbReference type="NCBI Taxonomy" id="2796470"/>
    <lineage>
        <taxon>Bacteria</taxon>
        <taxon>Bacillati</taxon>
        <taxon>Bacillota</taxon>
        <taxon>Bacilli</taxon>
        <taxon>Bacillales</taxon>
        <taxon>Paenibacillaceae</taxon>
        <taxon>Brevibacillus</taxon>
    </lineage>
</organism>
<keyword evidence="1" id="KW-0472">Membrane</keyword>
<reference evidence="2 4" key="1">
    <citation type="submission" date="2020-12" db="EMBL/GenBank/DDBJ databases">
        <title>strain FJAT-54423T represents a novel species of the genus Brevibacillus.</title>
        <authorList>
            <person name="Tang R."/>
        </authorList>
    </citation>
    <scope>NUCLEOTIDE SEQUENCE [LARGE SCALE GENOMIC DNA]</scope>
    <source>
        <strain evidence="2 4">FJAT-54423</strain>
    </source>
</reference>
<dbReference type="Proteomes" id="UP000677234">
    <property type="component" value="Chromosome"/>
</dbReference>
<dbReference type="NCBIfam" id="NF008528">
    <property type="entry name" value="PRK11463.1-2"/>
    <property type="match status" value="1"/>
</dbReference>
<dbReference type="Pfam" id="PF04186">
    <property type="entry name" value="FxsA"/>
    <property type="match status" value="1"/>
</dbReference>
<gene>
    <name evidence="2" type="primary">fxsA</name>
    <name evidence="2" type="ORF">JD108_16815</name>
    <name evidence="3" type="ORF">KDJ56_16760</name>
</gene>
<keyword evidence="1" id="KW-1133">Transmembrane helix</keyword>
<dbReference type="GO" id="GO:0016020">
    <property type="term" value="C:membrane"/>
    <property type="evidence" value="ECO:0007669"/>
    <property type="project" value="InterPro"/>
</dbReference>
<evidence type="ECO:0000313" key="2">
    <source>
        <dbReference type="EMBL" id="QQE73536.1"/>
    </source>
</evidence>
<keyword evidence="1" id="KW-0812">Transmembrane</keyword>
<proteinExistence type="predicted"/>
<dbReference type="PANTHER" id="PTHR35335">
    <property type="entry name" value="UPF0716 PROTEIN FXSA"/>
    <property type="match status" value="1"/>
</dbReference>
<sequence>MLFRILLVLFIVVPAIELWGLISVGKVIGPWWTVALVILTGFVGAWLAKQQGLQVMRMLQLQMSRGQMPGETLIDGALVLSGGLMLLMPGFFTDIVGILFLLPYTRMIIRHLVKRWLWSLISSGRVHFFFRR</sequence>
<dbReference type="KEGG" id="bcop:JD108_16815"/>
<dbReference type="InterPro" id="IPR007313">
    <property type="entry name" value="FxsA"/>
</dbReference>
<dbReference type="EMBL" id="CP073708">
    <property type="protein sequence ID" value="QUO40618.1"/>
    <property type="molecule type" value="Genomic_DNA"/>
</dbReference>
<evidence type="ECO:0000256" key="1">
    <source>
        <dbReference type="SAM" id="Phobius"/>
    </source>
</evidence>
<evidence type="ECO:0000313" key="4">
    <source>
        <dbReference type="Proteomes" id="UP000595847"/>
    </source>
</evidence>
<evidence type="ECO:0000313" key="3">
    <source>
        <dbReference type="EMBL" id="QUO40618.1"/>
    </source>
</evidence>
<keyword evidence="5" id="KW-1185">Reference proteome</keyword>
<reference evidence="3" key="2">
    <citation type="submission" date="2021-04" db="EMBL/GenBank/DDBJ databases">
        <title>Brevibacillus composti FJAT-54423, complete genome.</title>
        <authorList>
            <person name="Tang R."/>
        </authorList>
    </citation>
    <scope>NUCLEOTIDE SEQUENCE</scope>
    <source>
        <strain evidence="3">FJAT-54424</strain>
    </source>
</reference>
<dbReference type="PANTHER" id="PTHR35335:SF1">
    <property type="entry name" value="UPF0716 PROTEIN FXSA"/>
    <property type="match status" value="1"/>
</dbReference>
<protein>
    <submittedName>
        <fullName evidence="2">Membrane protein FxsA</fullName>
    </submittedName>
</protein>
<dbReference type="RefSeq" id="WP_198827143.1">
    <property type="nucleotide sequence ID" value="NZ_CP066308.1"/>
</dbReference>
<evidence type="ECO:0000313" key="5">
    <source>
        <dbReference type="Proteomes" id="UP000677234"/>
    </source>
</evidence>
<accession>A0A7T5EJ08</accession>
<dbReference type="AlphaFoldDB" id="A0A7T5EJ08"/>